<accession>A0A392UNE9</accession>
<evidence type="ECO:0000313" key="1">
    <source>
        <dbReference type="EMBL" id="MCI74972.1"/>
    </source>
</evidence>
<protein>
    <submittedName>
        <fullName evidence="1">Uncharacterized protein</fullName>
    </submittedName>
</protein>
<dbReference type="Proteomes" id="UP000265520">
    <property type="component" value="Unassembled WGS sequence"/>
</dbReference>
<proteinExistence type="predicted"/>
<reference evidence="1 2" key="1">
    <citation type="journal article" date="2018" name="Front. Plant Sci.">
        <title>Red Clover (Trifolium pratense) and Zigzag Clover (T. medium) - A Picture of Genomic Similarities and Differences.</title>
        <authorList>
            <person name="Dluhosova J."/>
            <person name="Istvanek J."/>
            <person name="Nedelnik J."/>
            <person name="Repkova J."/>
        </authorList>
    </citation>
    <scope>NUCLEOTIDE SEQUENCE [LARGE SCALE GENOMIC DNA]</scope>
    <source>
        <strain evidence="2">cv. 10/8</strain>
        <tissue evidence="1">Leaf</tissue>
    </source>
</reference>
<keyword evidence="2" id="KW-1185">Reference proteome</keyword>
<name>A0A392UNE9_9FABA</name>
<evidence type="ECO:0000313" key="2">
    <source>
        <dbReference type="Proteomes" id="UP000265520"/>
    </source>
</evidence>
<feature type="non-terminal residue" evidence="1">
    <location>
        <position position="1"/>
    </location>
</feature>
<dbReference type="AlphaFoldDB" id="A0A392UNE9"/>
<dbReference type="EMBL" id="LXQA010872161">
    <property type="protein sequence ID" value="MCI74972.1"/>
    <property type="molecule type" value="Genomic_DNA"/>
</dbReference>
<sequence>VFHEGMLFPHSLVIGNKTFYGVLAIGCLVTANALVGGDPKLYSPCVLNPYRERLSYDFQRCSPLP</sequence>
<comment type="caution">
    <text evidence="1">The sequence shown here is derived from an EMBL/GenBank/DDBJ whole genome shotgun (WGS) entry which is preliminary data.</text>
</comment>
<organism evidence="1 2">
    <name type="scientific">Trifolium medium</name>
    <dbReference type="NCBI Taxonomy" id="97028"/>
    <lineage>
        <taxon>Eukaryota</taxon>
        <taxon>Viridiplantae</taxon>
        <taxon>Streptophyta</taxon>
        <taxon>Embryophyta</taxon>
        <taxon>Tracheophyta</taxon>
        <taxon>Spermatophyta</taxon>
        <taxon>Magnoliopsida</taxon>
        <taxon>eudicotyledons</taxon>
        <taxon>Gunneridae</taxon>
        <taxon>Pentapetalae</taxon>
        <taxon>rosids</taxon>
        <taxon>fabids</taxon>
        <taxon>Fabales</taxon>
        <taxon>Fabaceae</taxon>
        <taxon>Papilionoideae</taxon>
        <taxon>50 kb inversion clade</taxon>
        <taxon>NPAAA clade</taxon>
        <taxon>Hologalegina</taxon>
        <taxon>IRL clade</taxon>
        <taxon>Trifolieae</taxon>
        <taxon>Trifolium</taxon>
    </lineage>
</organism>